<reference evidence="1 2" key="1">
    <citation type="submission" date="2019-03" db="EMBL/GenBank/DDBJ databases">
        <title>Genomic Encyclopedia of Archaeal and Bacterial Type Strains, Phase II (KMG-II): from individual species to whole genera.</title>
        <authorList>
            <person name="Goeker M."/>
        </authorList>
    </citation>
    <scope>NUCLEOTIDE SEQUENCE [LARGE SCALE GENOMIC DNA]</scope>
    <source>
        <strain evidence="1 2">DSM 28353</strain>
    </source>
</reference>
<dbReference type="OrthoDB" id="1117499at2"/>
<evidence type="ECO:0000313" key="2">
    <source>
        <dbReference type="Proteomes" id="UP000295292"/>
    </source>
</evidence>
<sequence>MRKVFLLILGTVALSSCIKEVEEEVFAPKFVVEGVIEESGYPVVKLTHNIPKGYIINKEQLENLIVRWATVKVYSDAEEEILTLVRDDEVFPYFFYKGRTLKGVAGRKYKLEVKYGDVVLHSETEIPVYKPEIDSVGYRLLSEDKVQAVVFVKNIEKTAHYRLYTKLDTQRNFYTTSPRGFKAVDRSESSYSVALMRNLSLLDTTAYKSRYYSIGNKVDVKVSNVSEMSYSLWTNYTQQGLQFSFLNYSSNFRGNIEGDGIGIWYGANSAVVRRVLR</sequence>
<accession>A0A4R6WGC0</accession>
<dbReference type="Proteomes" id="UP000295292">
    <property type="component" value="Unassembled WGS sequence"/>
</dbReference>
<gene>
    <name evidence="1" type="ORF">CLV99_0576</name>
</gene>
<dbReference type="AlphaFoldDB" id="A0A4R6WGC0"/>
<dbReference type="RefSeq" id="WP_133582957.1">
    <property type="nucleotide sequence ID" value="NZ_SNYV01000011.1"/>
</dbReference>
<dbReference type="PROSITE" id="PS51257">
    <property type="entry name" value="PROKAR_LIPOPROTEIN"/>
    <property type="match status" value="1"/>
</dbReference>
<proteinExistence type="predicted"/>
<name>A0A4R6WGC0_9SPHI</name>
<dbReference type="EMBL" id="SNYV01000011">
    <property type="protein sequence ID" value="TDQ79144.1"/>
    <property type="molecule type" value="Genomic_DNA"/>
</dbReference>
<protein>
    <recommendedName>
        <fullName evidence="3">DUF4249 domain-containing protein</fullName>
    </recommendedName>
</protein>
<organism evidence="1 2">
    <name type="scientific">Sphingobacterium yanglingense</name>
    <dbReference type="NCBI Taxonomy" id="1437280"/>
    <lineage>
        <taxon>Bacteria</taxon>
        <taxon>Pseudomonadati</taxon>
        <taxon>Bacteroidota</taxon>
        <taxon>Sphingobacteriia</taxon>
        <taxon>Sphingobacteriales</taxon>
        <taxon>Sphingobacteriaceae</taxon>
        <taxon>Sphingobacterium</taxon>
    </lineage>
</organism>
<evidence type="ECO:0000313" key="1">
    <source>
        <dbReference type="EMBL" id="TDQ79144.1"/>
    </source>
</evidence>
<keyword evidence="2" id="KW-1185">Reference proteome</keyword>
<comment type="caution">
    <text evidence="1">The sequence shown here is derived from an EMBL/GenBank/DDBJ whole genome shotgun (WGS) entry which is preliminary data.</text>
</comment>
<evidence type="ECO:0008006" key="3">
    <source>
        <dbReference type="Google" id="ProtNLM"/>
    </source>
</evidence>